<comment type="caution">
    <text evidence="6">The sequence shown here is derived from an EMBL/GenBank/DDBJ whole genome shotgun (WGS) entry which is preliminary data.</text>
</comment>
<dbReference type="Proteomes" id="UP001328733">
    <property type="component" value="Unassembled WGS sequence"/>
</dbReference>
<dbReference type="Pfam" id="PF01968">
    <property type="entry name" value="Hydantoinase_A"/>
    <property type="match status" value="1"/>
</dbReference>
<comment type="similarity">
    <text evidence="1">Belongs to the oxoprolinase family.</text>
</comment>
<evidence type="ECO:0000259" key="3">
    <source>
        <dbReference type="Pfam" id="PF02538"/>
    </source>
</evidence>
<feature type="domain" description="Hydantoinase A/oxoprolinase" evidence="2">
    <location>
        <begin position="211"/>
        <end position="496"/>
    </location>
</feature>
<dbReference type="AlphaFoldDB" id="A0AAW9QH23"/>
<accession>A0AAW9QH23</accession>
<dbReference type="InterPro" id="IPR002821">
    <property type="entry name" value="Hydantoinase_A"/>
</dbReference>
<evidence type="ECO:0000259" key="5">
    <source>
        <dbReference type="Pfam" id="PF19278"/>
    </source>
</evidence>
<evidence type="ECO:0000256" key="1">
    <source>
        <dbReference type="ARBA" id="ARBA00010403"/>
    </source>
</evidence>
<evidence type="ECO:0000313" key="7">
    <source>
        <dbReference type="Proteomes" id="UP001328733"/>
    </source>
</evidence>
<dbReference type="Pfam" id="PF02538">
    <property type="entry name" value="Hydantoinase_B"/>
    <property type="match status" value="1"/>
</dbReference>
<organism evidence="6 7">
    <name type="scientific">Pannus brasiliensis CCIBt3594</name>
    <dbReference type="NCBI Taxonomy" id="1427578"/>
    <lineage>
        <taxon>Bacteria</taxon>
        <taxon>Bacillati</taxon>
        <taxon>Cyanobacteriota</taxon>
        <taxon>Cyanophyceae</taxon>
        <taxon>Oscillatoriophycideae</taxon>
        <taxon>Chroococcales</taxon>
        <taxon>Microcystaceae</taxon>
        <taxon>Pannus</taxon>
    </lineage>
</organism>
<protein>
    <submittedName>
        <fullName evidence="6">Hydantoinase B/oxoprolinase family protein</fullName>
    </submittedName>
</protein>
<feature type="domain" description="Hydantoinase/oxoprolinase N-terminal" evidence="4">
    <location>
        <begin position="13"/>
        <end position="190"/>
    </location>
</feature>
<sequence>MTTDTRQDKRWQFWIDRGGTFTDIVALTPENDILTQKMLSENPDRYRDAAVAGIRALLGLQPDEPIPEEKIASVKMGTTVATNALLERKGDRTVLVITRGFRDALRIGYQNRPDIFAREILLPEMLYERVIEVNERVDARGNELTPVSLDSVTRDLQSAYNSGIRSCAIVFLHGDRYPEHERKVAEIARLIGFTQISVSHEVSPLMKLVSRGDTTVVSAYLSPILRRYVEQVAGELAPSGESELQLLFMQSNGGLVSAGRFQGKDSILSGPAGGIVGAVKTSQIAGFDRIISFDMGGTSTDVAHYNGEYERVFETEIAGIRIKAPMMAINTVAAGGGSILHYDGARFRVGPESAGANPGPAAYGKGGPLTVTDANVMVGKLQPAFFPKIFGENGDRSLDSEIVRAKFQELARQLNETPEAVAGGFLEIAVQNMANAIKKISLERGYDVSEYTLCCFGGAGGQHACLIADTLGIDRIFIHPRAGVLSAYGIGLAEIRILKEKGVEKLFTAELVPDLEVLFSELLDRANAELIAQQPPTDATVKSIRKVHLKYQGTDSTLAIDFDSPDKTRARFEALHRQQFGFIMENKPLIVASISLELICPTYKREETIIPRFRNTPPIAIASVPVYTAGAWHSTPVYQRDDLQPGDTISGPALIIESTGTNIVEPGWRGSIDDYNHLILEKVKRNLPKVNNNPLEATPNPVLLEIFNNLFRSIAEQMGTTLQKTSYSVNIKERLDFSCAIFDGFGQLVANAPHIPVHLGSMGESVKSLIRDRGDELRAGDVYVLNNPYNGGTHLPDITVITPVFDESHSKPLFYVASRGHHADIGGITPGSMPPDSHSVEEEGIFIDHFRLVAEGHFQEAELLELLTDAPYPVRDPVQNLADLQAQIAANEKGVQELRRVVNHYGLATVQAYMRFVQDNAEECVRRAISRLQDGEFSTVLDNGAIIRVKITIDRANRTATIDFTGTSPQLESNFNAPRAVTKAAVLYVFRTLVNDNIPLNEGCLKPLQVIIPEKSLLDPHYPAAVVAGNVETSQNITDCLYGALGVMASSQGTMNNFTFGNARYQYYETICGGSGAGADFDGTDAVHTHMTNSRLTDPEVLEYRFPVLLENFQIRADSGGKGRHRGGNGVIRRIRFLEPMTASIVSSHRSIDPFGLNGGEPGEIGRNRVERADGTVENLGATARVEMNAGDVFVIETPGGGGFGSEGD</sequence>
<dbReference type="GO" id="GO:0006749">
    <property type="term" value="P:glutathione metabolic process"/>
    <property type="evidence" value="ECO:0007669"/>
    <property type="project" value="TreeGrafter"/>
</dbReference>
<dbReference type="Pfam" id="PF05378">
    <property type="entry name" value="Hydant_A_N"/>
    <property type="match status" value="1"/>
</dbReference>
<dbReference type="EMBL" id="JBAFSM010000005">
    <property type="protein sequence ID" value="MEG3436310.1"/>
    <property type="molecule type" value="Genomic_DNA"/>
</dbReference>
<dbReference type="GO" id="GO:0005829">
    <property type="term" value="C:cytosol"/>
    <property type="evidence" value="ECO:0007669"/>
    <property type="project" value="TreeGrafter"/>
</dbReference>
<reference evidence="6 7" key="1">
    <citation type="submission" date="2024-01" db="EMBL/GenBank/DDBJ databases">
        <title>Genomic insights into the taxonomy and metabolism of the cyanobacterium Pannus brasiliensis CCIBt3594.</title>
        <authorList>
            <person name="Machado M."/>
            <person name="Botero N.B."/>
            <person name="Andreote A.P.D."/>
            <person name="Feitosa A.M.T."/>
            <person name="Popin R."/>
            <person name="Sivonen K."/>
            <person name="Fiore M.F."/>
        </authorList>
    </citation>
    <scope>NUCLEOTIDE SEQUENCE [LARGE SCALE GENOMIC DNA]</scope>
    <source>
        <strain evidence="6 7">CCIBt3594</strain>
    </source>
</reference>
<dbReference type="RefSeq" id="WP_332863764.1">
    <property type="nucleotide sequence ID" value="NZ_JBAFSM010000005.1"/>
</dbReference>
<feature type="domain" description="Hydantoinase B/oxoprolinase" evidence="3">
    <location>
        <begin position="700"/>
        <end position="1206"/>
    </location>
</feature>
<dbReference type="InterPro" id="IPR049517">
    <property type="entry name" value="ACX-like_C"/>
</dbReference>
<feature type="domain" description="Acetophenone carboxylase-like C-terminal" evidence="5">
    <location>
        <begin position="621"/>
        <end position="680"/>
    </location>
</feature>
<dbReference type="GO" id="GO:0017168">
    <property type="term" value="F:5-oxoprolinase (ATP-hydrolyzing) activity"/>
    <property type="evidence" value="ECO:0007669"/>
    <property type="project" value="TreeGrafter"/>
</dbReference>
<dbReference type="Pfam" id="PF19278">
    <property type="entry name" value="Hydant_A_C"/>
    <property type="match status" value="1"/>
</dbReference>
<dbReference type="PANTHER" id="PTHR11365">
    <property type="entry name" value="5-OXOPROLINASE RELATED"/>
    <property type="match status" value="1"/>
</dbReference>
<evidence type="ECO:0000259" key="4">
    <source>
        <dbReference type="Pfam" id="PF05378"/>
    </source>
</evidence>
<dbReference type="InterPro" id="IPR045079">
    <property type="entry name" value="Oxoprolinase-like"/>
</dbReference>
<proteinExistence type="inferred from homology"/>
<dbReference type="InterPro" id="IPR003692">
    <property type="entry name" value="Hydantoinase_B"/>
</dbReference>
<keyword evidence="7" id="KW-1185">Reference proteome</keyword>
<evidence type="ECO:0000313" key="6">
    <source>
        <dbReference type="EMBL" id="MEG3436310.1"/>
    </source>
</evidence>
<name>A0AAW9QH23_9CHRO</name>
<gene>
    <name evidence="6" type="ORF">V0288_04190</name>
</gene>
<dbReference type="PANTHER" id="PTHR11365:SF23">
    <property type="entry name" value="HYPOTHETICAL 5-OXOPROLINASE (EUROFUNG)-RELATED"/>
    <property type="match status" value="1"/>
</dbReference>
<dbReference type="InterPro" id="IPR008040">
    <property type="entry name" value="Hydant_A_N"/>
</dbReference>
<evidence type="ECO:0000259" key="2">
    <source>
        <dbReference type="Pfam" id="PF01968"/>
    </source>
</evidence>